<dbReference type="GO" id="GO:0051301">
    <property type="term" value="P:cell division"/>
    <property type="evidence" value="ECO:0007669"/>
    <property type="project" value="UniProtKB-KW"/>
</dbReference>
<keyword evidence="5" id="KW-0131">Cell cycle</keyword>
<dbReference type="GO" id="GO:0005634">
    <property type="term" value="C:nucleus"/>
    <property type="evidence" value="ECO:0007669"/>
    <property type="project" value="TreeGrafter"/>
</dbReference>
<dbReference type="PANTHER" id="PTHR14728">
    <property type="entry name" value="PROTEIN AURORA BOREALIS"/>
    <property type="match status" value="1"/>
</dbReference>
<sequence length="668" mass="73665">MSFLSLLNDRSWVEILRMTLTSQNGNFLPSHFLLFLFPRHSFTAMGDTEEAQMQISPETPGRVTVLNPFESPSDYCTLQEQIVSSPSVFKSTKSSSTPGKFRWSIDQLALINPVEIDSEDIRRQAMYLSHARIDKETEERRQKAIEEFFTKSLIVPSPWTEHEGKQVSQFNSAKSIDLNNISPIGRQLTLPGKSNAACQTVLSLPVDFNLEKILGEYFRTDEIADQSQENLSSSSLRRKLFLEENGNISECLSPSLHNPCSSQPLGVLCSIDISPVRCRSPLETSSSGQFSSSPIQGGPRTYSLGSITSPSFPEGSPARNGSPTFSPIAFHIRHTPLSDQRKLAFCSPDIPSVANRMTPASTRSPYIDGCSPIKNCSPMRLGGCRGTAQYQTSVIRIPFAVENHDEDEDKENASLAEAQFPEIDNGIDFCQQDGDTFVPGTHLVVARVSITPDHSEACHQRLSSYQDIEGLKENNTVDMADVAEVSENTWIKETVGSSNAPMTSFMTGITFSIENSRMCMSPLAESSAIPCDNSSIQVDSGYNTQMCGSSIMDAAGAENSCRENDVNTNALQTKSQLPKTKECSVLNHKDNQLLGAKSPEKQSCFHKVKTHHTVFCQNASCNISTWKHKNENQIQGFHTSARITNPRMLDGNTASSSEQQPMERPVSN</sequence>
<organism evidence="7 8">
    <name type="scientific">Coturnix japonica</name>
    <name type="common">Japanese quail</name>
    <name type="synonym">Coturnix coturnix japonica</name>
    <dbReference type="NCBI Taxonomy" id="93934"/>
    <lineage>
        <taxon>Eukaryota</taxon>
        <taxon>Metazoa</taxon>
        <taxon>Chordata</taxon>
        <taxon>Craniata</taxon>
        <taxon>Vertebrata</taxon>
        <taxon>Euteleostomi</taxon>
        <taxon>Archelosauria</taxon>
        <taxon>Archosauria</taxon>
        <taxon>Dinosauria</taxon>
        <taxon>Saurischia</taxon>
        <taxon>Theropoda</taxon>
        <taxon>Coelurosauria</taxon>
        <taxon>Aves</taxon>
        <taxon>Neognathae</taxon>
        <taxon>Galloanserae</taxon>
        <taxon>Galliformes</taxon>
        <taxon>Phasianidae</taxon>
        <taxon>Perdicinae</taxon>
        <taxon>Coturnix</taxon>
    </lineage>
</organism>
<accession>A0A8C2UAI2</accession>
<reference evidence="7" key="2">
    <citation type="submission" date="2025-08" db="UniProtKB">
        <authorList>
            <consortium name="Ensembl"/>
        </authorList>
    </citation>
    <scope>IDENTIFICATION</scope>
</reference>
<keyword evidence="4" id="KW-0498">Mitosis</keyword>
<dbReference type="AlphaFoldDB" id="A0A8C2UAI2"/>
<dbReference type="Proteomes" id="UP000694412">
    <property type="component" value="Chromosome 1"/>
</dbReference>
<dbReference type="GO" id="GO:0072687">
    <property type="term" value="C:meiotic spindle"/>
    <property type="evidence" value="ECO:0007669"/>
    <property type="project" value="Ensembl"/>
</dbReference>
<keyword evidence="3" id="KW-0132">Cell division</keyword>
<reference evidence="7" key="3">
    <citation type="submission" date="2025-09" db="UniProtKB">
        <authorList>
            <consortium name="Ensembl"/>
        </authorList>
    </citation>
    <scope>IDENTIFICATION</scope>
</reference>
<feature type="compositionally biased region" description="Low complexity" evidence="6">
    <location>
        <begin position="285"/>
        <end position="299"/>
    </location>
</feature>
<evidence type="ECO:0000256" key="4">
    <source>
        <dbReference type="ARBA" id="ARBA00022776"/>
    </source>
</evidence>
<dbReference type="GO" id="GO:0032880">
    <property type="term" value="P:regulation of protein localization"/>
    <property type="evidence" value="ECO:0007669"/>
    <property type="project" value="Ensembl"/>
</dbReference>
<name>A0A8C2UAI2_COTJA</name>
<protein>
    <recommendedName>
        <fullName evidence="2">Protein aurora borealis</fullName>
    </recommendedName>
</protein>
<dbReference type="Pfam" id="PF15280">
    <property type="entry name" value="BORA_N"/>
    <property type="match status" value="1"/>
</dbReference>
<evidence type="ECO:0000256" key="1">
    <source>
        <dbReference type="ARBA" id="ARBA00010963"/>
    </source>
</evidence>
<feature type="compositionally biased region" description="Polar residues" evidence="6">
    <location>
        <begin position="652"/>
        <end position="668"/>
    </location>
</feature>
<evidence type="ECO:0000256" key="2">
    <source>
        <dbReference type="ARBA" id="ARBA00020055"/>
    </source>
</evidence>
<evidence type="ECO:0000313" key="8">
    <source>
        <dbReference type="Proteomes" id="UP000694412"/>
    </source>
</evidence>
<evidence type="ECO:0000256" key="6">
    <source>
        <dbReference type="SAM" id="MobiDB-lite"/>
    </source>
</evidence>
<dbReference type="PANTHER" id="PTHR14728:SF2">
    <property type="entry name" value="PROTEIN AURORA BOREALIS"/>
    <property type="match status" value="1"/>
</dbReference>
<keyword evidence="8" id="KW-1185">Reference proteome</keyword>
<evidence type="ECO:0000313" key="7">
    <source>
        <dbReference type="Ensembl" id="ENSCJPP00005024897.1"/>
    </source>
</evidence>
<dbReference type="GeneTree" id="ENSGT00390000013790"/>
<gene>
    <name evidence="7" type="primary">BORA</name>
</gene>
<dbReference type="Ensembl" id="ENSCJPT00005033895.1">
    <property type="protein sequence ID" value="ENSCJPP00005024897.1"/>
    <property type="gene ID" value="ENSCJPG00005019587.1"/>
</dbReference>
<dbReference type="InterPro" id="IPR023252">
    <property type="entry name" value="Aurora_borealis_protein"/>
</dbReference>
<dbReference type="GO" id="GO:0019901">
    <property type="term" value="F:protein kinase binding"/>
    <property type="evidence" value="ECO:0007669"/>
    <property type="project" value="Ensembl"/>
</dbReference>
<proteinExistence type="inferred from homology"/>
<evidence type="ECO:0000256" key="5">
    <source>
        <dbReference type="ARBA" id="ARBA00023306"/>
    </source>
</evidence>
<evidence type="ECO:0000256" key="3">
    <source>
        <dbReference type="ARBA" id="ARBA00022618"/>
    </source>
</evidence>
<comment type="similarity">
    <text evidence="1">Belongs to the BORA family.</text>
</comment>
<dbReference type="GO" id="GO:0005737">
    <property type="term" value="C:cytoplasm"/>
    <property type="evidence" value="ECO:0007669"/>
    <property type="project" value="TreeGrafter"/>
</dbReference>
<feature type="region of interest" description="Disordered" evidence="6">
    <location>
        <begin position="284"/>
        <end position="320"/>
    </location>
</feature>
<feature type="region of interest" description="Disordered" evidence="6">
    <location>
        <begin position="645"/>
        <end position="668"/>
    </location>
</feature>
<reference evidence="7" key="1">
    <citation type="submission" date="2015-11" db="EMBL/GenBank/DDBJ databases">
        <authorList>
            <consortium name="International Coturnix japonica Genome Analysis Consortium"/>
            <person name="Warren W."/>
            <person name="Burt D.W."/>
            <person name="Antin P.B."/>
            <person name="Lanford R."/>
            <person name="Gros J."/>
            <person name="Wilson R.K."/>
        </authorList>
    </citation>
    <scope>NUCLEOTIDE SEQUENCE [LARGE SCALE GENOMIC DNA]</scope>
</reference>
<dbReference type="GO" id="GO:0060236">
    <property type="term" value="P:regulation of mitotic spindle organization"/>
    <property type="evidence" value="ECO:0007669"/>
    <property type="project" value="Ensembl"/>
</dbReference>
<dbReference type="PRINTS" id="PR02038">
    <property type="entry name" value="AURORABORA"/>
</dbReference>
<dbReference type="GO" id="GO:0007088">
    <property type="term" value="P:regulation of mitotic nuclear division"/>
    <property type="evidence" value="ECO:0007669"/>
    <property type="project" value="Ensembl"/>
</dbReference>